<name>K1RQM8_MAGGI</name>
<feature type="domain" description="G-protein coupled receptors family 1 profile" evidence="9">
    <location>
        <begin position="1"/>
        <end position="334"/>
    </location>
</feature>
<evidence type="ECO:0000313" key="10">
    <source>
        <dbReference type="EMBL" id="EKC36666.1"/>
    </source>
</evidence>
<dbReference type="Pfam" id="PF00001">
    <property type="entry name" value="7tm_1"/>
    <property type="match status" value="1"/>
</dbReference>
<evidence type="ECO:0000256" key="4">
    <source>
        <dbReference type="ARBA" id="ARBA00022989"/>
    </source>
</evidence>
<dbReference type="CDD" id="cd00637">
    <property type="entry name" value="7tm_classA_rhodopsin-like"/>
    <property type="match status" value="1"/>
</dbReference>
<feature type="region of interest" description="Disordered" evidence="7">
    <location>
        <begin position="223"/>
        <end position="253"/>
    </location>
</feature>
<dbReference type="PRINTS" id="PR00237">
    <property type="entry name" value="GPCRRHODOPSN"/>
</dbReference>
<organism evidence="10">
    <name type="scientific">Magallana gigas</name>
    <name type="common">Pacific oyster</name>
    <name type="synonym">Crassostrea gigas</name>
    <dbReference type="NCBI Taxonomy" id="29159"/>
    <lineage>
        <taxon>Eukaryota</taxon>
        <taxon>Metazoa</taxon>
        <taxon>Spiralia</taxon>
        <taxon>Lophotrochozoa</taxon>
        <taxon>Mollusca</taxon>
        <taxon>Bivalvia</taxon>
        <taxon>Autobranchia</taxon>
        <taxon>Pteriomorphia</taxon>
        <taxon>Ostreida</taxon>
        <taxon>Ostreoidea</taxon>
        <taxon>Ostreidae</taxon>
        <taxon>Magallana</taxon>
    </lineage>
</organism>
<accession>K1RQM8</accession>
<feature type="transmembrane region" description="Helical" evidence="8">
    <location>
        <begin position="272"/>
        <end position="296"/>
    </location>
</feature>
<dbReference type="GO" id="GO:0005886">
    <property type="term" value="C:plasma membrane"/>
    <property type="evidence" value="ECO:0007669"/>
    <property type="project" value="UniProtKB-SubCell"/>
</dbReference>
<evidence type="ECO:0000256" key="2">
    <source>
        <dbReference type="ARBA" id="ARBA00022475"/>
    </source>
</evidence>
<dbReference type="PROSITE" id="PS50262">
    <property type="entry name" value="G_PROTEIN_RECEP_F1_2"/>
    <property type="match status" value="1"/>
</dbReference>
<reference evidence="10" key="1">
    <citation type="journal article" date="2012" name="Nature">
        <title>The oyster genome reveals stress adaptation and complexity of shell formation.</title>
        <authorList>
            <person name="Zhang G."/>
            <person name="Fang X."/>
            <person name="Guo X."/>
            <person name="Li L."/>
            <person name="Luo R."/>
            <person name="Xu F."/>
            <person name="Yang P."/>
            <person name="Zhang L."/>
            <person name="Wang X."/>
            <person name="Qi H."/>
            <person name="Xiong Z."/>
            <person name="Que H."/>
            <person name="Xie Y."/>
            <person name="Holland P.W."/>
            <person name="Paps J."/>
            <person name="Zhu Y."/>
            <person name="Wu F."/>
            <person name="Chen Y."/>
            <person name="Wang J."/>
            <person name="Peng C."/>
            <person name="Meng J."/>
            <person name="Yang L."/>
            <person name="Liu J."/>
            <person name="Wen B."/>
            <person name="Zhang N."/>
            <person name="Huang Z."/>
            <person name="Zhu Q."/>
            <person name="Feng Y."/>
            <person name="Mount A."/>
            <person name="Hedgecock D."/>
            <person name="Xu Z."/>
            <person name="Liu Y."/>
            <person name="Domazet-Loso T."/>
            <person name="Du Y."/>
            <person name="Sun X."/>
            <person name="Zhang S."/>
            <person name="Liu B."/>
            <person name="Cheng P."/>
            <person name="Jiang X."/>
            <person name="Li J."/>
            <person name="Fan D."/>
            <person name="Wang W."/>
            <person name="Fu W."/>
            <person name="Wang T."/>
            <person name="Wang B."/>
            <person name="Zhang J."/>
            <person name="Peng Z."/>
            <person name="Li Y."/>
            <person name="Li N."/>
            <person name="Wang J."/>
            <person name="Chen M."/>
            <person name="He Y."/>
            <person name="Tan F."/>
            <person name="Song X."/>
            <person name="Zheng Q."/>
            <person name="Huang R."/>
            <person name="Yang H."/>
            <person name="Du X."/>
            <person name="Chen L."/>
            <person name="Yang M."/>
            <person name="Gaffney P.M."/>
            <person name="Wang S."/>
            <person name="Luo L."/>
            <person name="She Z."/>
            <person name="Ming Y."/>
            <person name="Huang W."/>
            <person name="Zhang S."/>
            <person name="Huang B."/>
            <person name="Zhang Y."/>
            <person name="Qu T."/>
            <person name="Ni P."/>
            <person name="Miao G."/>
            <person name="Wang J."/>
            <person name="Wang Q."/>
            <person name="Steinberg C.E."/>
            <person name="Wang H."/>
            <person name="Li N."/>
            <person name="Qian L."/>
            <person name="Zhang G."/>
            <person name="Li Y."/>
            <person name="Yang H."/>
            <person name="Liu X."/>
            <person name="Wang J."/>
            <person name="Yin Y."/>
            <person name="Wang J."/>
        </authorList>
    </citation>
    <scope>NUCLEOTIDE SEQUENCE [LARGE SCALE GENOMIC DNA]</scope>
    <source>
        <strain evidence="10">05x7-T-G4-1.051#20</strain>
    </source>
</reference>
<evidence type="ECO:0000256" key="7">
    <source>
        <dbReference type="SAM" id="MobiDB-lite"/>
    </source>
</evidence>
<evidence type="ECO:0000256" key="5">
    <source>
        <dbReference type="ARBA" id="ARBA00023136"/>
    </source>
</evidence>
<keyword evidence="2" id="KW-1003">Cell membrane</keyword>
<gene>
    <name evidence="10" type="ORF">CGI_10015047</name>
</gene>
<feature type="transmembrane region" description="Helical" evidence="8">
    <location>
        <begin position="141"/>
        <end position="165"/>
    </location>
</feature>
<keyword evidence="3 8" id="KW-0812">Transmembrane</keyword>
<sequence length="354" mass="41348">MPQTDERFFIPHLAVADLMSCVCLVCLGITINYFYVDFYNEVLCQLLHYFSWVTTSWSASILLLISISRYLKICRPTGKQMTVFRKKCAVFGCLLFVIINTSPVIYFAGYRYQNVSCLKRNITVVMCELRDFSGTTHILKMVYIFFEICVTFLNAGITAALYVPIGYQIYTRFRKKPQNANQPRDGLKTKPSFSVDESETVNSEPLTVSTKFSEKELDFRNEWELDKNPENESQKDGGKNDQNIKPSSQTKRSKKCTSLSRYENNIKVRNNFTYMFITIIIFYLLSYLPTFIVILLATGDPFHYWYSMDIVTLNVIMLLRRSSIINHIVNPFIYGYFDRVYRKFFKICFVCEKS</sequence>
<feature type="transmembrane region" description="Helical" evidence="8">
    <location>
        <begin position="47"/>
        <end position="67"/>
    </location>
</feature>
<feature type="transmembrane region" description="Helical" evidence="8">
    <location>
        <begin position="88"/>
        <end position="109"/>
    </location>
</feature>
<dbReference type="SUPFAM" id="SSF81321">
    <property type="entry name" value="Family A G protein-coupled receptor-like"/>
    <property type="match status" value="1"/>
</dbReference>
<dbReference type="EMBL" id="JH818398">
    <property type="protein sequence ID" value="EKC36666.1"/>
    <property type="molecule type" value="Genomic_DNA"/>
</dbReference>
<evidence type="ECO:0000256" key="1">
    <source>
        <dbReference type="ARBA" id="ARBA00004651"/>
    </source>
</evidence>
<keyword evidence="6 10" id="KW-0675">Receptor</keyword>
<protein>
    <submittedName>
        <fullName evidence="10">Cholecystokinin receptor type A</fullName>
    </submittedName>
</protein>
<proteinExistence type="predicted"/>
<comment type="subcellular location">
    <subcellularLocation>
        <location evidence="1">Cell membrane</location>
        <topology evidence="1">Multi-pass membrane protein</topology>
    </subcellularLocation>
</comment>
<evidence type="ECO:0000256" key="8">
    <source>
        <dbReference type="SAM" id="Phobius"/>
    </source>
</evidence>
<keyword evidence="4 8" id="KW-1133">Transmembrane helix</keyword>
<keyword evidence="5 8" id="KW-0472">Membrane</keyword>
<evidence type="ECO:0000256" key="6">
    <source>
        <dbReference type="ARBA" id="ARBA00023170"/>
    </source>
</evidence>
<dbReference type="HOGENOM" id="CLU_035647_1_1_1"/>
<evidence type="ECO:0000259" key="9">
    <source>
        <dbReference type="PROSITE" id="PS50262"/>
    </source>
</evidence>
<feature type="transmembrane region" description="Helical" evidence="8">
    <location>
        <begin position="12"/>
        <end position="35"/>
    </location>
</feature>
<dbReference type="GO" id="GO:0004930">
    <property type="term" value="F:G protein-coupled receptor activity"/>
    <property type="evidence" value="ECO:0007669"/>
    <property type="project" value="InterPro"/>
</dbReference>
<evidence type="ECO:0000256" key="3">
    <source>
        <dbReference type="ARBA" id="ARBA00022692"/>
    </source>
</evidence>
<dbReference type="PANTHER" id="PTHR24241">
    <property type="entry name" value="NEUROPEPTIDE RECEPTOR-RELATED G-PROTEIN COUPLED RECEPTOR"/>
    <property type="match status" value="1"/>
</dbReference>
<dbReference type="InterPro" id="IPR017452">
    <property type="entry name" value="GPCR_Rhodpsn_7TM"/>
</dbReference>
<feature type="compositionally biased region" description="Basic and acidic residues" evidence="7">
    <location>
        <begin position="223"/>
        <end position="239"/>
    </location>
</feature>
<dbReference type="InParanoid" id="K1RQM8"/>
<dbReference type="Gene3D" id="1.20.1070.10">
    <property type="entry name" value="Rhodopsin 7-helix transmembrane proteins"/>
    <property type="match status" value="1"/>
</dbReference>
<feature type="compositionally biased region" description="Polar residues" evidence="7">
    <location>
        <begin position="240"/>
        <end position="253"/>
    </location>
</feature>
<feature type="region of interest" description="Disordered" evidence="7">
    <location>
        <begin position="178"/>
        <end position="206"/>
    </location>
</feature>
<dbReference type="InterPro" id="IPR000276">
    <property type="entry name" value="GPCR_Rhodpsn"/>
</dbReference>
<dbReference type="AlphaFoldDB" id="K1RQM8"/>